<dbReference type="Proteomes" id="UP000297890">
    <property type="component" value="Unassembled WGS sequence"/>
</dbReference>
<comment type="caution">
    <text evidence="1">The sequence shown here is derived from an EMBL/GenBank/DDBJ whole genome shotgun (WGS) entry which is preliminary data.</text>
</comment>
<evidence type="ECO:0000313" key="2">
    <source>
        <dbReference type="Proteomes" id="UP000297890"/>
    </source>
</evidence>
<dbReference type="SUPFAM" id="SSF101386">
    <property type="entry name" value="all-alpha NTP pyrophosphatases"/>
    <property type="match status" value="1"/>
</dbReference>
<sequence length="103" mass="11653">MGRQYVPSLIGGPKIVEETSELCQALMKAAYRTPNAPTKVLMRNIEDEIADSYAALDTFCAIYGNPKMVDGIDVNRLQLRRRKKFRKNIERHAEEDLNGLIDG</sequence>
<dbReference type="AlphaFoldDB" id="A0A4Z0F7J8"/>
<organism evidence="1 2">
    <name type="scientific">Candidatus Macondimonas diazotrophica</name>
    <dbReference type="NCBI Taxonomy" id="2305248"/>
    <lineage>
        <taxon>Bacteria</taxon>
        <taxon>Pseudomonadati</taxon>
        <taxon>Pseudomonadota</taxon>
        <taxon>Gammaproteobacteria</taxon>
        <taxon>Chromatiales</taxon>
        <taxon>Ectothiorhodospiraceae</taxon>
        <taxon>Candidatus Macondimonas</taxon>
    </lineage>
</organism>
<dbReference type="EMBL" id="SRIO01000018">
    <property type="protein sequence ID" value="TFZ81647.1"/>
    <property type="molecule type" value="Genomic_DNA"/>
</dbReference>
<reference evidence="1 2" key="1">
    <citation type="journal article" date="2019" name="ISME J.">
        <title>Candidatus Macondimonas diazotrophica, a novel gammaproteobacterial genus dominating crude-oil-contaminated coastal sediments.</title>
        <authorList>
            <person name="Karthikeyan S."/>
            <person name="Konstantinidis K."/>
        </authorList>
    </citation>
    <scope>NUCLEOTIDE SEQUENCE [LARGE SCALE GENOMIC DNA]</scope>
    <source>
        <strain evidence="1 2">KTK01</strain>
    </source>
</reference>
<accession>A0A4Z0F7J8</accession>
<proteinExistence type="predicted"/>
<evidence type="ECO:0000313" key="1">
    <source>
        <dbReference type="EMBL" id="TFZ81647.1"/>
    </source>
</evidence>
<name>A0A4Z0F7J8_9GAMM</name>
<keyword evidence="2" id="KW-1185">Reference proteome</keyword>
<protein>
    <submittedName>
        <fullName evidence="1">Uncharacterized protein</fullName>
    </submittedName>
</protein>
<dbReference type="RefSeq" id="WP_135282612.1">
    <property type="nucleotide sequence ID" value="NZ_SRIO01000018.1"/>
</dbReference>
<gene>
    <name evidence="1" type="ORF">E4680_11735</name>
</gene>